<dbReference type="InterPro" id="IPR001611">
    <property type="entry name" value="Leu-rich_rpt"/>
</dbReference>
<dbReference type="Pfam" id="PF00560">
    <property type="entry name" value="LRR_1"/>
    <property type="match status" value="1"/>
</dbReference>
<evidence type="ECO:0000313" key="1">
    <source>
        <dbReference type="EMBL" id="RKO89784.1"/>
    </source>
</evidence>
<protein>
    <submittedName>
        <fullName evidence="1">Uncharacterized protein</fullName>
    </submittedName>
</protein>
<evidence type="ECO:0000313" key="2">
    <source>
        <dbReference type="Proteomes" id="UP000269721"/>
    </source>
</evidence>
<gene>
    <name evidence="1" type="ORF">BDK51DRAFT_28136</name>
</gene>
<accession>A0A4P9WBC8</accession>
<dbReference type="Gene3D" id="3.80.10.10">
    <property type="entry name" value="Ribonuclease Inhibitor"/>
    <property type="match status" value="1"/>
</dbReference>
<dbReference type="OrthoDB" id="2156966at2759"/>
<dbReference type="Proteomes" id="UP000269721">
    <property type="component" value="Unassembled WGS sequence"/>
</dbReference>
<organism evidence="1 2">
    <name type="scientific">Blyttiomyces helicus</name>
    <dbReference type="NCBI Taxonomy" id="388810"/>
    <lineage>
        <taxon>Eukaryota</taxon>
        <taxon>Fungi</taxon>
        <taxon>Fungi incertae sedis</taxon>
        <taxon>Chytridiomycota</taxon>
        <taxon>Chytridiomycota incertae sedis</taxon>
        <taxon>Chytridiomycetes</taxon>
        <taxon>Chytridiomycetes incertae sedis</taxon>
        <taxon>Blyttiomyces</taxon>
    </lineage>
</organism>
<sequence>MPVQLLWTRGVRSGKIYDACGGPSWTIQGGWGDRNGSLGPICPPPNGFEQPSIWAGVQCWTGRVDKVELSGANLSCPNGFPDSAAWYTSYWAFSNNRIGVVPDSWFMGANVTSASTRINFSSTWLVNDLTKAGLNIRSRSGSLKIPGRVISLDVSSNNLTGVIPNPLADTPIRQLYLENNNFY</sequence>
<dbReference type="AlphaFoldDB" id="A0A4P9WBC8"/>
<dbReference type="EMBL" id="KZ995889">
    <property type="protein sequence ID" value="RKO89784.1"/>
    <property type="molecule type" value="Genomic_DNA"/>
</dbReference>
<dbReference type="InterPro" id="IPR032675">
    <property type="entry name" value="LRR_dom_sf"/>
</dbReference>
<feature type="non-terminal residue" evidence="1">
    <location>
        <position position="183"/>
    </location>
</feature>
<name>A0A4P9WBC8_9FUNG</name>
<keyword evidence="2" id="KW-1185">Reference proteome</keyword>
<proteinExistence type="predicted"/>
<reference evidence="2" key="1">
    <citation type="journal article" date="2018" name="Nat. Microbiol.">
        <title>Leveraging single-cell genomics to expand the fungal tree of life.</title>
        <authorList>
            <person name="Ahrendt S.R."/>
            <person name="Quandt C.A."/>
            <person name="Ciobanu D."/>
            <person name="Clum A."/>
            <person name="Salamov A."/>
            <person name="Andreopoulos B."/>
            <person name="Cheng J.F."/>
            <person name="Woyke T."/>
            <person name="Pelin A."/>
            <person name="Henrissat B."/>
            <person name="Reynolds N.K."/>
            <person name="Benny G.L."/>
            <person name="Smith M.E."/>
            <person name="James T.Y."/>
            <person name="Grigoriev I.V."/>
        </authorList>
    </citation>
    <scope>NUCLEOTIDE SEQUENCE [LARGE SCALE GENOMIC DNA]</scope>
</reference>